<evidence type="ECO:0000313" key="3">
    <source>
        <dbReference type="Proteomes" id="UP000075714"/>
    </source>
</evidence>
<accession>A0A150G509</accession>
<reference evidence="3" key="1">
    <citation type="journal article" date="2016" name="Nat. Commun.">
        <title>The Gonium pectorale genome demonstrates co-option of cell cycle regulation during the evolution of multicellularity.</title>
        <authorList>
            <person name="Hanschen E.R."/>
            <person name="Marriage T.N."/>
            <person name="Ferris P.J."/>
            <person name="Hamaji T."/>
            <person name="Toyoda A."/>
            <person name="Fujiyama A."/>
            <person name="Neme R."/>
            <person name="Noguchi H."/>
            <person name="Minakuchi Y."/>
            <person name="Suzuki M."/>
            <person name="Kawai-Toyooka H."/>
            <person name="Smith D.R."/>
            <person name="Sparks H."/>
            <person name="Anderson J."/>
            <person name="Bakaric R."/>
            <person name="Luria V."/>
            <person name="Karger A."/>
            <person name="Kirschner M.W."/>
            <person name="Durand P.M."/>
            <person name="Michod R.E."/>
            <person name="Nozaki H."/>
            <person name="Olson B.J."/>
        </authorList>
    </citation>
    <scope>NUCLEOTIDE SEQUENCE [LARGE SCALE GENOMIC DNA]</scope>
    <source>
        <strain evidence="3">NIES-2863</strain>
    </source>
</reference>
<feature type="region of interest" description="Disordered" evidence="1">
    <location>
        <begin position="129"/>
        <end position="155"/>
    </location>
</feature>
<dbReference type="Proteomes" id="UP000075714">
    <property type="component" value="Unassembled WGS sequence"/>
</dbReference>
<feature type="compositionally biased region" description="Low complexity" evidence="1">
    <location>
        <begin position="133"/>
        <end position="155"/>
    </location>
</feature>
<evidence type="ECO:0000313" key="2">
    <source>
        <dbReference type="EMBL" id="KXZ44908.1"/>
    </source>
</evidence>
<feature type="compositionally biased region" description="Low complexity" evidence="1">
    <location>
        <begin position="40"/>
        <end position="56"/>
    </location>
</feature>
<organism evidence="2 3">
    <name type="scientific">Gonium pectorale</name>
    <name type="common">Green alga</name>
    <dbReference type="NCBI Taxonomy" id="33097"/>
    <lineage>
        <taxon>Eukaryota</taxon>
        <taxon>Viridiplantae</taxon>
        <taxon>Chlorophyta</taxon>
        <taxon>core chlorophytes</taxon>
        <taxon>Chlorophyceae</taxon>
        <taxon>CS clade</taxon>
        <taxon>Chlamydomonadales</taxon>
        <taxon>Volvocaceae</taxon>
        <taxon>Gonium</taxon>
    </lineage>
</organism>
<protein>
    <submittedName>
        <fullName evidence="2">Uncharacterized protein</fullName>
    </submittedName>
</protein>
<feature type="region of interest" description="Disordered" evidence="1">
    <location>
        <begin position="38"/>
        <end position="87"/>
    </location>
</feature>
<dbReference type="OrthoDB" id="534468at2759"/>
<keyword evidence="3" id="KW-1185">Reference proteome</keyword>
<comment type="caution">
    <text evidence="2">The sequence shown here is derived from an EMBL/GenBank/DDBJ whole genome shotgun (WGS) entry which is preliminary data.</text>
</comment>
<name>A0A150G509_GONPE</name>
<proteinExistence type="predicted"/>
<dbReference type="STRING" id="33097.A0A150G509"/>
<evidence type="ECO:0000256" key="1">
    <source>
        <dbReference type="SAM" id="MobiDB-lite"/>
    </source>
</evidence>
<dbReference type="AlphaFoldDB" id="A0A150G509"/>
<sequence length="273" mass="28710">MLQRALEMSERGCVQSARKAAVGLLDFHKMVEKYRQVVASRTKSSSSGHSTGSGKRQNSEELDSETSEDASGPLKRQRTSGVEDLGAGASDADIIITASAPAPAPVSGEPSLPLRTNSAEFAVPHLPAKKSPHAAAPGQPAPHAHAGPEPASAPAAPASVVWTGCVRQPNPNGRDLVFCRLSIPLPAECVAELSQGPDMEVSQLAPRRGVKLGRHRVCKCTLLDATPAQLTKLKSMAQNELVALAPLERHGLILVPYLDNAGGVRMVCFCLTL</sequence>
<dbReference type="EMBL" id="LSYV01000062">
    <property type="protein sequence ID" value="KXZ44908.1"/>
    <property type="molecule type" value="Genomic_DNA"/>
</dbReference>
<gene>
    <name evidence="2" type="ORF">GPECTOR_61g861</name>
</gene>